<feature type="domain" description="Ion transport" evidence="12">
    <location>
        <begin position="24"/>
        <end position="218"/>
    </location>
</feature>
<feature type="transmembrane region" description="Helical" evidence="11">
    <location>
        <begin position="143"/>
        <end position="165"/>
    </location>
</feature>
<comment type="caution">
    <text evidence="13">The sequence shown here is derived from an EMBL/GenBank/DDBJ whole genome shotgun (WGS) entry which is preliminary data.</text>
</comment>
<dbReference type="Gene3D" id="1.10.287.70">
    <property type="match status" value="1"/>
</dbReference>
<sequence>MTSEFISPRQTLSQWLGIETLFGKIVNLSIITLVSISSAIFVIQTYDLPPNIHQVLALANTCILIIFIFEYLLRLWCAEQKLEYFLSPYSLIDLFIFIPFILGLFSIHIGFSENLIWFRIFHLLRYLRAKTFLGIIDSEDNLIVTRIFFTLFSIIFVYSGLIYQIEHAINPQAFRHFFDALYFCIVTMTTVGFGDITPLSEAGRWITLAMILTGVTLIPWQVGDLVKHFVQDAQKVRVECQDCGLLLHDPDAKFCKHCGSSLVQFTNHIKSGFRKRT</sequence>
<keyword evidence="14" id="KW-1185">Reference proteome</keyword>
<evidence type="ECO:0000256" key="6">
    <source>
        <dbReference type="ARBA" id="ARBA00022958"/>
    </source>
</evidence>
<accession>A0ABT7AW75</accession>
<keyword evidence="10" id="KW-0407">Ion channel</keyword>
<dbReference type="PRINTS" id="PR00169">
    <property type="entry name" value="KCHANNEL"/>
</dbReference>
<feature type="transmembrane region" description="Helical" evidence="11">
    <location>
        <begin position="89"/>
        <end position="111"/>
    </location>
</feature>
<evidence type="ECO:0000256" key="4">
    <source>
        <dbReference type="ARBA" id="ARBA00022692"/>
    </source>
</evidence>
<evidence type="ECO:0000256" key="9">
    <source>
        <dbReference type="ARBA" id="ARBA00023136"/>
    </source>
</evidence>
<feature type="transmembrane region" description="Helical" evidence="11">
    <location>
        <begin position="202"/>
        <end position="220"/>
    </location>
</feature>
<dbReference type="PANTHER" id="PTHR10027:SF10">
    <property type="entry name" value="SLOWPOKE 2, ISOFORM D"/>
    <property type="match status" value="1"/>
</dbReference>
<protein>
    <submittedName>
        <fullName evidence="13">Ion transporter</fullName>
    </submittedName>
</protein>
<dbReference type="SUPFAM" id="SSF81324">
    <property type="entry name" value="Voltage-gated potassium channels"/>
    <property type="match status" value="1"/>
</dbReference>
<dbReference type="EMBL" id="JAQOSP010000106">
    <property type="protein sequence ID" value="MDJ1171145.1"/>
    <property type="molecule type" value="Genomic_DNA"/>
</dbReference>
<evidence type="ECO:0000256" key="11">
    <source>
        <dbReference type="SAM" id="Phobius"/>
    </source>
</evidence>
<proteinExistence type="predicted"/>
<dbReference type="InterPro" id="IPR027359">
    <property type="entry name" value="Volt_channel_dom_sf"/>
</dbReference>
<comment type="subcellular location">
    <subcellularLocation>
        <location evidence="1">Membrane</location>
        <topology evidence="1">Multi-pass membrane protein</topology>
    </subcellularLocation>
</comment>
<keyword evidence="2" id="KW-0813">Transport</keyword>
<evidence type="ECO:0000313" key="14">
    <source>
        <dbReference type="Proteomes" id="UP001235303"/>
    </source>
</evidence>
<evidence type="ECO:0000313" key="13">
    <source>
        <dbReference type="EMBL" id="MDJ1171145.1"/>
    </source>
</evidence>
<evidence type="ECO:0000256" key="3">
    <source>
        <dbReference type="ARBA" id="ARBA00022538"/>
    </source>
</evidence>
<dbReference type="Proteomes" id="UP001235303">
    <property type="component" value="Unassembled WGS sequence"/>
</dbReference>
<keyword evidence="3" id="KW-0633">Potassium transport</keyword>
<keyword evidence="5" id="KW-0631">Potassium channel</keyword>
<dbReference type="RefSeq" id="WP_283754900.1">
    <property type="nucleotide sequence ID" value="NZ_JAQOSP010000106.1"/>
</dbReference>
<keyword evidence="4 11" id="KW-0812">Transmembrane</keyword>
<dbReference type="Pfam" id="PF00520">
    <property type="entry name" value="Ion_trans"/>
    <property type="match status" value="1"/>
</dbReference>
<feature type="transmembrane region" description="Helical" evidence="11">
    <location>
        <begin position="177"/>
        <end position="196"/>
    </location>
</feature>
<dbReference type="PANTHER" id="PTHR10027">
    <property type="entry name" value="CALCIUM-ACTIVATED POTASSIUM CHANNEL ALPHA CHAIN"/>
    <property type="match status" value="1"/>
</dbReference>
<gene>
    <name evidence="13" type="ORF">PMG71_17085</name>
</gene>
<evidence type="ECO:0000256" key="7">
    <source>
        <dbReference type="ARBA" id="ARBA00022989"/>
    </source>
</evidence>
<evidence type="ECO:0000256" key="8">
    <source>
        <dbReference type="ARBA" id="ARBA00023065"/>
    </source>
</evidence>
<evidence type="ECO:0000256" key="1">
    <source>
        <dbReference type="ARBA" id="ARBA00004141"/>
    </source>
</evidence>
<dbReference type="Gene3D" id="1.20.120.350">
    <property type="entry name" value="Voltage-gated potassium channels. Chain C"/>
    <property type="match status" value="1"/>
</dbReference>
<keyword evidence="8" id="KW-0406">Ion transport</keyword>
<dbReference type="InterPro" id="IPR005821">
    <property type="entry name" value="Ion_trans_dom"/>
</dbReference>
<feature type="transmembrane region" description="Helical" evidence="11">
    <location>
        <begin position="21"/>
        <end position="43"/>
    </location>
</feature>
<feature type="transmembrane region" description="Helical" evidence="11">
    <location>
        <begin position="55"/>
        <end position="77"/>
    </location>
</feature>
<reference evidence="13 14" key="1">
    <citation type="submission" date="2023-01" db="EMBL/GenBank/DDBJ databases">
        <title>Novel diversity within Roseofilum (Cyanobacteria; Desertifilaceae) from marine benthic mats with descriptions of four novel species.</title>
        <authorList>
            <person name="Wang Y."/>
            <person name="Berthold D.E."/>
            <person name="Hu J."/>
            <person name="Lefler F.W."/>
            <person name="Laughinghouse H.D. IV."/>
        </authorList>
    </citation>
    <scope>NUCLEOTIDE SEQUENCE [LARGE SCALE GENOMIC DNA]</scope>
    <source>
        <strain evidence="13 14">BLCC-M154</strain>
    </source>
</reference>
<keyword evidence="7 11" id="KW-1133">Transmembrane helix</keyword>
<evidence type="ECO:0000259" key="12">
    <source>
        <dbReference type="Pfam" id="PF00520"/>
    </source>
</evidence>
<name>A0ABT7AW75_9CYAN</name>
<dbReference type="InterPro" id="IPR047871">
    <property type="entry name" value="K_chnl_Slo-like"/>
</dbReference>
<organism evidence="13 14">
    <name type="scientific">Roseofilum acuticapitatum BLCC-M154</name>
    <dbReference type="NCBI Taxonomy" id="3022444"/>
    <lineage>
        <taxon>Bacteria</taxon>
        <taxon>Bacillati</taxon>
        <taxon>Cyanobacteriota</taxon>
        <taxon>Cyanophyceae</taxon>
        <taxon>Desertifilales</taxon>
        <taxon>Desertifilaceae</taxon>
        <taxon>Roseofilum</taxon>
        <taxon>Roseofilum acuticapitatum</taxon>
    </lineage>
</organism>
<keyword evidence="6" id="KW-0630">Potassium</keyword>
<keyword evidence="9 11" id="KW-0472">Membrane</keyword>
<evidence type="ECO:0000256" key="10">
    <source>
        <dbReference type="ARBA" id="ARBA00023303"/>
    </source>
</evidence>
<evidence type="ECO:0000256" key="2">
    <source>
        <dbReference type="ARBA" id="ARBA00022448"/>
    </source>
</evidence>
<evidence type="ECO:0000256" key="5">
    <source>
        <dbReference type="ARBA" id="ARBA00022826"/>
    </source>
</evidence>